<evidence type="ECO:0000313" key="2">
    <source>
        <dbReference type="Proteomes" id="UP000663828"/>
    </source>
</evidence>
<comment type="caution">
    <text evidence="1">The sequence shown here is derived from an EMBL/GenBank/DDBJ whole genome shotgun (WGS) entry which is preliminary data.</text>
</comment>
<sequence>MSFCYVTEHPVEISQSEIEIRHFFKHLISTLCNQKWKIIEQITDWSKTLIHQIQEHVNDQRKLLERVYEQKVSYFDSIRDQFLQRALVFEQQHDTAQMQQLINQCNALKSDIAFLVYNERPITSIQLVTEEQLLQTCIEQKTADKESQTENPNTNLGLVNAEQDTRSSRIDHHDFDSNTSVQEVLIERCPLCYMIFPKSMNIGDRNVHINEHYQDD</sequence>
<gene>
    <name evidence="1" type="ORF">XAT740_LOCUS61691</name>
</gene>
<reference evidence="1" key="1">
    <citation type="submission" date="2021-02" db="EMBL/GenBank/DDBJ databases">
        <authorList>
            <person name="Nowell W R."/>
        </authorList>
    </citation>
    <scope>NUCLEOTIDE SEQUENCE</scope>
</reference>
<dbReference type="EMBL" id="CAJNOR010016476">
    <property type="protein sequence ID" value="CAF1685153.1"/>
    <property type="molecule type" value="Genomic_DNA"/>
</dbReference>
<evidence type="ECO:0000313" key="1">
    <source>
        <dbReference type="EMBL" id="CAF1685153.1"/>
    </source>
</evidence>
<protein>
    <recommendedName>
        <fullName evidence="3">UBZ1-type domain-containing protein</fullName>
    </recommendedName>
</protein>
<keyword evidence="2" id="KW-1185">Reference proteome</keyword>
<accession>A0A816H8Y7</accession>
<dbReference type="Proteomes" id="UP000663828">
    <property type="component" value="Unassembled WGS sequence"/>
</dbReference>
<evidence type="ECO:0008006" key="3">
    <source>
        <dbReference type="Google" id="ProtNLM"/>
    </source>
</evidence>
<organism evidence="1 2">
    <name type="scientific">Adineta ricciae</name>
    <name type="common">Rotifer</name>
    <dbReference type="NCBI Taxonomy" id="249248"/>
    <lineage>
        <taxon>Eukaryota</taxon>
        <taxon>Metazoa</taxon>
        <taxon>Spiralia</taxon>
        <taxon>Gnathifera</taxon>
        <taxon>Rotifera</taxon>
        <taxon>Eurotatoria</taxon>
        <taxon>Bdelloidea</taxon>
        <taxon>Adinetida</taxon>
        <taxon>Adinetidae</taxon>
        <taxon>Adineta</taxon>
    </lineage>
</organism>
<proteinExistence type="predicted"/>
<name>A0A816H8Y7_ADIRI</name>
<dbReference type="AlphaFoldDB" id="A0A816H8Y7"/>